<proteinExistence type="predicted"/>
<feature type="compositionally biased region" description="Basic and acidic residues" evidence="1">
    <location>
        <begin position="28"/>
        <end position="39"/>
    </location>
</feature>
<organism evidence="2 3">
    <name type="scientific">Panicum virgatum</name>
    <name type="common">Blackwell switchgrass</name>
    <dbReference type="NCBI Taxonomy" id="38727"/>
    <lineage>
        <taxon>Eukaryota</taxon>
        <taxon>Viridiplantae</taxon>
        <taxon>Streptophyta</taxon>
        <taxon>Embryophyta</taxon>
        <taxon>Tracheophyta</taxon>
        <taxon>Spermatophyta</taxon>
        <taxon>Magnoliopsida</taxon>
        <taxon>Liliopsida</taxon>
        <taxon>Poales</taxon>
        <taxon>Poaceae</taxon>
        <taxon>PACMAD clade</taxon>
        <taxon>Panicoideae</taxon>
        <taxon>Panicodae</taxon>
        <taxon>Paniceae</taxon>
        <taxon>Panicinae</taxon>
        <taxon>Panicum</taxon>
        <taxon>Panicum sect. Hiantes</taxon>
    </lineage>
</organism>
<keyword evidence="3" id="KW-1185">Reference proteome</keyword>
<feature type="compositionally biased region" description="Low complexity" evidence="1">
    <location>
        <begin position="95"/>
        <end position="107"/>
    </location>
</feature>
<feature type="compositionally biased region" description="Basic residues" evidence="1">
    <location>
        <begin position="159"/>
        <end position="169"/>
    </location>
</feature>
<gene>
    <name evidence="2" type="ORF">PVAP13_3KG089927</name>
</gene>
<comment type="caution">
    <text evidence="2">The sequence shown here is derived from an EMBL/GenBank/DDBJ whole genome shotgun (WGS) entry which is preliminary data.</text>
</comment>
<evidence type="ECO:0000313" key="3">
    <source>
        <dbReference type="Proteomes" id="UP000823388"/>
    </source>
</evidence>
<name>A0A8T0UV82_PANVG</name>
<evidence type="ECO:0000313" key="2">
    <source>
        <dbReference type="EMBL" id="KAG2628211.1"/>
    </source>
</evidence>
<feature type="region of interest" description="Disordered" evidence="1">
    <location>
        <begin position="1"/>
        <end position="251"/>
    </location>
</feature>
<feature type="compositionally biased region" description="Low complexity" evidence="1">
    <location>
        <begin position="62"/>
        <end position="76"/>
    </location>
</feature>
<reference evidence="2" key="1">
    <citation type="submission" date="2020-05" db="EMBL/GenBank/DDBJ databases">
        <title>WGS assembly of Panicum virgatum.</title>
        <authorList>
            <person name="Lovell J.T."/>
            <person name="Jenkins J."/>
            <person name="Shu S."/>
            <person name="Juenger T.E."/>
            <person name="Schmutz J."/>
        </authorList>
    </citation>
    <scope>NUCLEOTIDE SEQUENCE</scope>
    <source>
        <strain evidence="2">AP13</strain>
    </source>
</reference>
<feature type="compositionally biased region" description="Basic and acidic residues" evidence="1">
    <location>
        <begin position="189"/>
        <end position="207"/>
    </location>
</feature>
<accession>A0A8T0UV82</accession>
<feature type="compositionally biased region" description="Basic residues" evidence="1">
    <location>
        <begin position="9"/>
        <end position="27"/>
    </location>
</feature>
<dbReference type="Proteomes" id="UP000823388">
    <property type="component" value="Chromosome 3K"/>
</dbReference>
<dbReference type="AlphaFoldDB" id="A0A8T0UV82"/>
<protein>
    <submittedName>
        <fullName evidence="2">Uncharacterized protein</fullName>
    </submittedName>
</protein>
<feature type="compositionally biased region" description="Basic and acidic residues" evidence="1">
    <location>
        <begin position="242"/>
        <end position="251"/>
    </location>
</feature>
<evidence type="ECO:0000256" key="1">
    <source>
        <dbReference type="SAM" id="MobiDB-lite"/>
    </source>
</evidence>
<sequence>MEAGDPRRSPSRLHLRLARARPSRGRGRREQREDRRRLLDAAVLRTSSAPPVPARGPAREWGGAASRGGAARLAALHEQGGCSPAVRARPPRVPGPARHGAGAVAAPCSAPRELEWEGEGGRREGEGGRRGRRRHDPPWPAARETARAQSALPGAGQRRAARGSGRRRGASAPRASAAREEEEDWGGAAREEGRGRGGAELRPEEGGGARPWPARGGSRSAHGQGAGREPISGAAAARRCGSRGDERMGEN</sequence>
<dbReference type="EMBL" id="CM029041">
    <property type="protein sequence ID" value="KAG2628211.1"/>
    <property type="molecule type" value="Genomic_DNA"/>
</dbReference>
<feature type="compositionally biased region" description="Basic and acidic residues" evidence="1">
    <location>
        <begin position="112"/>
        <end position="129"/>
    </location>
</feature>